<feature type="transmembrane region" description="Helical" evidence="1">
    <location>
        <begin position="310"/>
        <end position="331"/>
    </location>
</feature>
<dbReference type="InterPro" id="IPR010317">
    <property type="entry name" value="WxLIP_PGBD"/>
</dbReference>
<feature type="domain" description="WxL Interacting Protein host binding" evidence="3">
    <location>
        <begin position="163"/>
        <end position="298"/>
    </location>
</feature>
<dbReference type="RefSeq" id="WP_374218626.1">
    <property type="nucleotide sequence ID" value="NZ_JAXOVW010000048.1"/>
</dbReference>
<evidence type="ECO:0000259" key="3">
    <source>
        <dbReference type="Pfam" id="PF11797"/>
    </source>
</evidence>
<comment type="caution">
    <text evidence="4">The sequence shown here is derived from an EMBL/GenBank/DDBJ whole genome shotgun (WGS) entry which is preliminary data.</text>
</comment>
<gene>
    <name evidence="4" type="ORF">U2I54_18825</name>
</gene>
<dbReference type="InterPro" id="IPR021759">
    <property type="entry name" value="WxLIP_HBD"/>
</dbReference>
<reference evidence="5" key="1">
    <citation type="submission" date="2023-11" db="EMBL/GenBank/DDBJ databases">
        <title>Genome Sequence of Bacillus pseudomycoides stain BUPM19.</title>
        <authorList>
            <person name="Farhat A."/>
        </authorList>
    </citation>
    <scope>NUCLEOTIDE SEQUENCE [LARGE SCALE GENOMIC DNA]</scope>
    <source>
        <strain evidence="5">BUPM19</strain>
    </source>
</reference>
<keyword evidence="1" id="KW-0472">Membrane</keyword>
<protein>
    <submittedName>
        <fullName evidence="4">DUF916 and DUF3324 domain-containing protein</fullName>
    </submittedName>
</protein>
<proteinExistence type="predicted"/>
<evidence type="ECO:0000259" key="2">
    <source>
        <dbReference type="Pfam" id="PF06030"/>
    </source>
</evidence>
<dbReference type="EMBL" id="JAXOVW010000048">
    <property type="protein sequence ID" value="MDZ5609062.1"/>
    <property type="molecule type" value="Genomic_DNA"/>
</dbReference>
<evidence type="ECO:0000256" key="1">
    <source>
        <dbReference type="SAM" id="Phobius"/>
    </source>
</evidence>
<keyword evidence="1" id="KW-0812">Transmembrane</keyword>
<sequence length="344" mass="39011">MRKNTLWILFGILVVSLIGFTPFASASKFNFGVYTVIPDNQINKQKSYFNLKMEPNQKQTLTIQLKNDTADDVVIEPKIHSATTNLNGVVEYGPTKAERDSSLPYEMGELIKTDKEITVPAKGSKELHLQITMPEKEFNGILAGGITLEEKKDSSQNTQETNEGLSIENKYAYVVGITLQENDEKVKQDLKLLGVKADQVNARNVINATLQNPTATYLNQFEVDAKITEKGKDETLYTSKKQMMQMAPNSNFNYPISLNGEKLEPGTYTLHVKAKSTEGSWEFTEDFTIKDKEAKQLNSKDVSIEEPNYLWWYIAGVLFILLAGLLLFFLWRKKKKNKEQETND</sequence>
<name>A0ABU5K018_9BACI</name>
<dbReference type="Pfam" id="PF11797">
    <property type="entry name" value="WxLIP_HBD"/>
    <property type="match status" value="1"/>
</dbReference>
<evidence type="ECO:0000313" key="4">
    <source>
        <dbReference type="EMBL" id="MDZ5609062.1"/>
    </source>
</evidence>
<feature type="domain" description="WxL Interacting Protein peptidoglycan binding" evidence="2">
    <location>
        <begin position="31"/>
        <end position="150"/>
    </location>
</feature>
<organism evidence="4 5">
    <name type="scientific">Bacillus bingmayongensis</name>
    <dbReference type="NCBI Taxonomy" id="1150157"/>
    <lineage>
        <taxon>Bacteria</taxon>
        <taxon>Bacillati</taxon>
        <taxon>Bacillota</taxon>
        <taxon>Bacilli</taxon>
        <taxon>Bacillales</taxon>
        <taxon>Bacillaceae</taxon>
        <taxon>Bacillus</taxon>
    </lineage>
</organism>
<keyword evidence="1" id="KW-1133">Transmembrane helix</keyword>
<evidence type="ECO:0000313" key="5">
    <source>
        <dbReference type="Proteomes" id="UP001291930"/>
    </source>
</evidence>
<dbReference type="Proteomes" id="UP001291930">
    <property type="component" value="Unassembled WGS sequence"/>
</dbReference>
<accession>A0ABU5K018</accession>
<dbReference type="Pfam" id="PF06030">
    <property type="entry name" value="WxLIP_PGBD"/>
    <property type="match status" value="1"/>
</dbReference>
<keyword evidence="5" id="KW-1185">Reference proteome</keyword>